<dbReference type="eggNOG" id="COG3599">
    <property type="taxonomic scope" value="Bacteria"/>
</dbReference>
<dbReference type="HOGENOM" id="CLU_076854_2_0_7"/>
<dbReference type="STRING" id="177437.HRM2_04980"/>
<dbReference type="OrthoDB" id="5198800at2"/>
<evidence type="ECO:0000313" key="9">
    <source>
        <dbReference type="Proteomes" id="UP000000442"/>
    </source>
</evidence>
<dbReference type="GO" id="GO:0051301">
    <property type="term" value="P:cell division"/>
    <property type="evidence" value="ECO:0007669"/>
    <property type="project" value="UniProtKB-KW"/>
</dbReference>
<keyword evidence="6" id="KW-0131">Cell cycle</keyword>
<dbReference type="InterPro" id="IPR007793">
    <property type="entry name" value="DivIVA_fam"/>
</dbReference>
<evidence type="ECO:0000256" key="2">
    <source>
        <dbReference type="ARBA" id="ARBA00009008"/>
    </source>
</evidence>
<dbReference type="AlphaFoldDB" id="C0QHQ4"/>
<keyword evidence="3" id="KW-0963">Cytoplasm</keyword>
<evidence type="ECO:0000256" key="4">
    <source>
        <dbReference type="ARBA" id="ARBA00022618"/>
    </source>
</evidence>
<dbReference type="EMBL" id="CP001087">
    <property type="protein sequence ID" value="ACN13612.1"/>
    <property type="molecule type" value="Genomic_DNA"/>
</dbReference>
<protein>
    <submittedName>
        <fullName evidence="8">DivIVA</fullName>
    </submittedName>
</protein>
<dbReference type="Proteomes" id="UP000000442">
    <property type="component" value="Chromosome"/>
</dbReference>
<feature type="coiled-coil region" evidence="7">
    <location>
        <begin position="86"/>
        <end position="131"/>
    </location>
</feature>
<comment type="similarity">
    <text evidence="2">Belongs to the DivIVA family.</text>
</comment>
<keyword evidence="9" id="KW-1185">Reference proteome</keyword>
<evidence type="ECO:0000256" key="6">
    <source>
        <dbReference type="ARBA" id="ARBA00023306"/>
    </source>
</evidence>
<dbReference type="RefSeq" id="WP_012662861.1">
    <property type="nucleotide sequence ID" value="NC_012108.1"/>
</dbReference>
<reference evidence="8 9" key="1">
    <citation type="journal article" date="2009" name="Environ. Microbiol.">
        <title>Genome sequence of Desulfobacterium autotrophicum HRM2, a marine sulfate reducer oxidizing organic carbon completely to carbon dioxide.</title>
        <authorList>
            <person name="Strittmatter A.W."/>
            <person name="Liesegang H."/>
            <person name="Rabus R."/>
            <person name="Decker I."/>
            <person name="Amann J."/>
            <person name="Andres S."/>
            <person name="Henne A."/>
            <person name="Fricke W.F."/>
            <person name="Martinez-Arias R."/>
            <person name="Bartels D."/>
            <person name="Goesmann A."/>
            <person name="Krause L."/>
            <person name="Puehler A."/>
            <person name="Klenk H.P."/>
            <person name="Richter M."/>
            <person name="Schuler M."/>
            <person name="Gloeckner F.O."/>
            <person name="Meyerdierks A."/>
            <person name="Gottschalk G."/>
            <person name="Amann R."/>
        </authorList>
    </citation>
    <scope>NUCLEOTIDE SEQUENCE [LARGE SCALE GENOMIC DNA]</scope>
    <source>
        <strain evidence="9">ATCC 43914 / DSM 3382 / HRM2</strain>
    </source>
</reference>
<proteinExistence type="inferred from homology"/>
<evidence type="ECO:0000256" key="7">
    <source>
        <dbReference type="SAM" id="Coils"/>
    </source>
</evidence>
<name>C0QHQ4_DESAH</name>
<accession>C0QHQ4</accession>
<dbReference type="PANTHER" id="PTHR35794:SF2">
    <property type="entry name" value="CELL DIVISION PROTEIN DIVIVA"/>
    <property type="match status" value="1"/>
</dbReference>
<dbReference type="PANTHER" id="PTHR35794">
    <property type="entry name" value="CELL DIVISION PROTEIN DIVIVA"/>
    <property type="match status" value="1"/>
</dbReference>
<evidence type="ECO:0000256" key="1">
    <source>
        <dbReference type="ARBA" id="ARBA00004496"/>
    </source>
</evidence>
<sequence length="166" mass="19348">MGITPAVIKQKEFNTRFRGFDVHEVDGFLEEVAHEVTRLNREISTIKEERHRLDLENQGYQKREMSLKRVMIQSQKVLDQMKLNARKSAELVIANAEVEAEKILNRAHQRLSQLHSDITELKRQRMQIEVQIGSVIESHAKLLEMSKQESKESEATDVNLRFIKQA</sequence>
<keyword evidence="4" id="KW-0132">Cell division</keyword>
<comment type="subcellular location">
    <subcellularLocation>
        <location evidence="1">Cytoplasm</location>
    </subcellularLocation>
</comment>
<evidence type="ECO:0000256" key="3">
    <source>
        <dbReference type="ARBA" id="ARBA00022490"/>
    </source>
</evidence>
<gene>
    <name evidence="8" type="primary">divIVA</name>
    <name evidence="8" type="ordered locus">HRM2_04980</name>
</gene>
<dbReference type="KEGG" id="dat:HRM2_04980"/>
<dbReference type="NCBIfam" id="TIGR03544">
    <property type="entry name" value="DivI1A_domain"/>
    <property type="match status" value="1"/>
</dbReference>
<dbReference type="InterPro" id="IPR019933">
    <property type="entry name" value="DivIVA_domain"/>
</dbReference>
<dbReference type="GO" id="GO:0005737">
    <property type="term" value="C:cytoplasm"/>
    <property type="evidence" value="ECO:0007669"/>
    <property type="project" value="UniProtKB-SubCell"/>
</dbReference>
<feature type="coiled-coil region" evidence="7">
    <location>
        <begin position="29"/>
        <end position="56"/>
    </location>
</feature>
<organism evidence="8 9">
    <name type="scientific">Desulforapulum autotrophicum (strain ATCC 43914 / DSM 3382 / VKM B-1955 / HRM2)</name>
    <name type="common">Desulfobacterium autotrophicum</name>
    <dbReference type="NCBI Taxonomy" id="177437"/>
    <lineage>
        <taxon>Bacteria</taxon>
        <taxon>Pseudomonadati</taxon>
        <taxon>Thermodesulfobacteriota</taxon>
        <taxon>Desulfobacteria</taxon>
        <taxon>Desulfobacterales</taxon>
        <taxon>Desulfobacteraceae</taxon>
        <taxon>Desulforapulum</taxon>
    </lineage>
</organism>
<evidence type="ECO:0000256" key="5">
    <source>
        <dbReference type="ARBA" id="ARBA00023054"/>
    </source>
</evidence>
<dbReference type="Gene3D" id="6.10.250.660">
    <property type="match status" value="1"/>
</dbReference>
<keyword evidence="5 7" id="KW-0175">Coiled coil</keyword>
<evidence type="ECO:0000313" key="8">
    <source>
        <dbReference type="EMBL" id="ACN13612.1"/>
    </source>
</evidence>
<dbReference type="Pfam" id="PF05103">
    <property type="entry name" value="DivIVA"/>
    <property type="match status" value="1"/>
</dbReference>